<keyword evidence="1 3" id="KW-0732">Signal</keyword>
<protein>
    <recommendedName>
        <fullName evidence="6">Doubled CXXCH motif domain-containing protein</fullName>
    </recommendedName>
</protein>
<dbReference type="EMBL" id="AP012273">
    <property type="protein sequence ID" value="BAO45682.1"/>
    <property type="molecule type" value="Genomic_DNA"/>
</dbReference>
<dbReference type="Proteomes" id="UP000031631">
    <property type="component" value="Chromosome"/>
</dbReference>
<sequence length="293" mass="33754">MRVMLLLMLMLMACLPSAGALELSSRHHPVGVKVPSTMTLPQGMQADDKGRLTCSTCHGIDKLEDRKREDIEEIRRRHADDFLRGGPWQKRDDFCFQCHDEKPYQRLNIHAQLDERGKLREENCKYCHREVPDREHPPKRRELKLRLPVDRICLGCHLKTPHLNALEHSRKPEEKMRQRIREAEKTHKVILPLGDHGQVTCVTCHSPHEKGVIDEGHPAGRQAADRSVEEGPDYQPSRWSPVYQADKEARLMELERKSGEPVELDYKRLAGEVLVRLPAADGSLCRACHQFND</sequence>
<dbReference type="SUPFAM" id="SSF48695">
    <property type="entry name" value="Multiheme cytochromes"/>
    <property type="match status" value="1"/>
</dbReference>
<evidence type="ECO:0000313" key="4">
    <source>
        <dbReference type="EMBL" id="BAO45682.1"/>
    </source>
</evidence>
<dbReference type="AlphaFoldDB" id="A0A7U6JJM1"/>
<feature type="signal peptide" evidence="3">
    <location>
        <begin position="1"/>
        <end position="20"/>
    </location>
</feature>
<reference evidence="4 5" key="1">
    <citation type="journal article" date="2014" name="PLoS ONE">
        <title>Physiological and genomic features of a novel sulfur-oxidizing gammaproteobacterium belonging to a previously uncultivated symbiotic lineage isolated from a hydrothermal vent.</title>
        <authorList>
            <person name="Nunoura T."/>
            <person name="Takaki Y."/>
            <person name="Kazama H."/>
            <person name="Kakuta J."/>
            <person name="Shimamura S."/>
            <person name="Makita H."/>
            <person name="Hirai M."/>
            <person name="Miyazaki M."/>
            <person name="Takai K."/>
        </authorList>
    </citation>
    <scope>NUCLEOTIDE SEQUENCE [LARGE SCALE GENOMIC DNA]</scope>
    <source>
        <strain evidence="4 5">Hiromi1</strain>
    </source>
</reference>
<evidence type="ECO:0000313" key="5">
    <source>
        <dbReference type="Proteomes" id="UP000031631"/>
    </source>
</evidence>
<name>A0A7U6JJM1_9GAMM</name>
<dbReference type="KEGG" id="tbn:TBH_C2781"/>
<gene>
    <name evidence="4" type="ORF">TBH_C2781</name>
</gene>
<dbReference type="InterPro" id="IPR051829">
    <property type="entry name" value="Multiheme_Cytochr_ET"/>
</dbReference>
<dbReference type="PANTHER" id="PTHR35038">
    <property type="entry name" value="DISSIMILATORY SULFITE REDUCTASE SIRA"/>
    <property type="match status" value="1"/>
</dbReference>
<dbReference type="InterPro" id="IPR036280">
    <property type="entry name" value="Multihaem_cyt_sf"/>
</dbReference>
<evidence type="ECO:0000256" key="2">
    <source>
        <dbReference type="SAM" id="MobiDB-lite"/>
    </source>
</evidence>
<feature type="region of interest" description="Disordered" evidence="2">
    <location>
        <begin position="212"/>
        <end position="238"/>
    </location>
</feature>
<feature type="chain" id="PRO_5030841073" description="Doubled CXXCH motif domain-containing protein" evidence="3">
    <location>
        <begin position="21"/>
        <end position="293"/>
    </location>
</feature>
<organism evidence="4 5">
    <name type="scientific">Thiolapillus brandeum</name>
    <dbReference type="NCBI Taxonomy" id="1076588"/>
    <lineage>
        <taxon>Bacteria</taxon>
        <taxon>Pseudomonadati</taxon>
        <taxon>Pseudomonadota</taxon>
        <taxon>Gammaproteobacteria</taxon>
        <taxon>Chromatiales</taxon>
        <taxon>Sedimenticolaceae</taxon>
        <taxon>Thiolapillus</taxon>
    </lineage>
</organism>
<evidence type="ECO:0000256" key="3">
    <source>
        <dbReference type="SAM" id="SignalP"/>
    </source>
</evidence>
<evidence type="ECO:0008006" key="6">
    <source>
        <dbReference type="Google" id="ProtNLM"/>
    </source>
</evidence>
<feature type="compositionally biased region" description="Basic and acidic residues" evidence="2">
    <location>
        <begin position="212"/>
        <end position="229"/>
    </location>
</feature>
<proteinExistence type="predicted"/>
<dbReference type="Gene3D" id="3.90.10.10">
    <property type="entry name" value="Cytochrome C3"/>
    <property type="match status" value="1"/>
</dbReference>
<accession>A0A7U6JJM1</accession>
<keyword evidence="5" id="KW-1185">Reference proteome</keyword>
<evidence type="ECO:0000256" key="1">
    <source>
        <dbReference type="ARBA" id="ARBA00022729"/>
    </source>
</evidence>